<sequence length="90" mass="10105">MVRGLPSSPIQACLMIGLLLPVVIFNFIQNEQVDFNKWKDEDDSGDELNDNSYESMMKQLGAGGAPDFSNFNMDDKEDSDEDSEQLPDLE</sequence>
<feature type="compositionally biased region" description="Acidic residues" evidence="1">
    <location>
        <begin position="75"/>
        <end position="90"/>
    </location>
</feature>
<evidence type="ECO:0000313" key="4">
    <source>
        <dbReference type="Proteomes" id="UP001291623"/>
    </source>
</evidence>
<protein>
    <submittedName>
        <fullName evidence="3">Uncharacterized protein</fullName>
    </submittedName>
</protein>
<dbReference type="AlphaFoldDB" id="A0AAE1QNX7"/>
<keyword evidence="2" id="KW-1133">Transmembrane helix</keyword>
<name>A0AAE1QNX7_9SOLA</name>
<evidence type="ECO:0000313" key="3">
    <source>
        <dbReference type="EMBL" id="KAK4336676.1"/>
    </source>
</evidence>
<feature type="transmembrane region" description="Helical" evidence="2">
    <location>
        <begin position="12"/>
        <end position="28"/>
    </location>
</feature>
<feature type="region of interest" description="Disordered" evidence="1">
    <location>
        <begin position="58"/>
        <end position="90"/>
    </location>
</feature>
<evidence type="ECO:0000256" key="2">
    <source>
        <dbReference type="SAM" id="Phobius"/>
    </source>
</evidence>
<organism evidence="3 4">
    <name type="scientific">Anisodus tanguticus</name>
    <dbReference type="NCBI Taxonomy" id="243964"/>
    <lineage>
        <taxon>Eukaryota</taxon>
        <taxon>Viridiplantae</taxon>
        <taxon>Streptophyta</taxon>
        <taxon>Embryophyta</taxon>
        <taxon>Tracheophyta</taxon>
        <taxon>Spermatophyta</taxon>
        <taxon>Magnoliopsida</taxon>
        <taxon>eudicotyledons</taxon>
        <taxon>Gunneridae</taxon>
        <taxon>Pentapetalae</taxon>
        <taxon>asterids</taxon>
        <taxon>lamiids</taxon>
        <taxon>Solanales</taxon>
        <taxon>Solanaceae</taxon>
        <taxon>Solanoideae</taxon>
        <taxon>Hyoscyameae</taxon>
        <taxon>Anisodus</taxon>
    </lineage>
</organism>
<comment type="caution">
    <text evidence="3">The sequence shown here is derived from an EMBL/GenBank/DDBJ whole genome shotgun (WGS) entry which is preliminary data.</text>
</comment>
<reference evidence="3" key="1">
    <citation type="submission" date="2023-12" db="EMBL/GenBank/DDBJ databases">
        <title>Genome assembly of Anisodus tanguticus.</title>
        <authorList>
            <person name="Wang Y.-J."/>
        </authorList>
    </citation>
    <scope>NUCLEOTIDE SEQUENCE</scope>
    <source>
        <strain evidence="3">KB-2021</strain>
        <tissue evidence="3">Leaf</tissue>
    </source>
</reference>
<dbReference type="EMBL" id="JAVYJV010000106">
    <property type="protein sequence ID" value="KAK4336676.1"/>
    <property type="molecule type" value="Genomic_DNA"/>
</dbReference>
<proteinExistence type="predicted"/>
<evidence type="ECO:0000256" key="1">
    <source>
        <dbReference type="SAM" id="MobiDB-lite"/>
    </source>
</evidence>
<keyword evidence="2" id="KW-0472">Membrane</keyword>
<keyword evidence="4" id="KW-1185">Reference proteome</keyword>
<dbReference type="Proteomes" id="UP001291623">
    <property type="component" value="Unassembled WGS sequence"/>
</dbReference>
<accession>A0AAE1QNX7</accession>
<gene>
    <name evidence="3" type="ORF">RND71_043978</name>
</gene>
<keyword evidence="2" id="KW-0812">Transmembrane</keyword>